<dbReference type="FunFam" id="3.40.50.720:FF:000001">
    <property type="entry name" value="Glyceraldehyde-3-phosphate dehydrogenase"/>
    <property type="match status" value="1"/>
</dbReference>
<feature type="binding site" evidence="6">
    <location>
        <position position="79"/>
    </location>
    <ligand>
        <name>NAD(+)</name>
        <dbReference type="ChEBI" id="CHEBI:57540"/>
    </ligand>
</feature>
<reference evidence="11" key="1">
    <citation type="submission" date="2017-08" db="EMBL/GenBank/DDBJ databases">
        <title>A dynamic microbial community with high functional redundancy inhabits the cold, oxic subseafloor aquifer.</title>
        <authorList>
            <person name="Tully B.J."/>
            <person name="Wheat C.G."/>
            <person name="Glazer B.T."/>
            <person name="Huber J.A."/>
        </authorList>
    </citation>
    <scope>NUCLEOTIDE SEQUENCE [LARGE SCALE GENOMIC DNA]</scope>
</reference>
<dbReference type="InterPro" id="IPR020831">
    <property type="entry name" value="GlycerAld/Erythrose_P_DH"/>
</dbReference>
<dbReference type="GO" id="GO:0006006">
    <property type="term" value="P:glucose metabolic process"/>
    <property type="evidence" value="ECO:0007669"/>
    <property type="project" value="InterPro"/>
</dbReference>
<dbReference type="Gene3D" id="3.40.50.720">
    <property type="entry name" value="NAD(P)-binding Rossmann-like Domain"/>
    <property type="match status" value="1"/>
</dbReference>
<comment type="subunit">
    <text evidence="2">Homotetramer.</text>
</comment>
<dbReference type="NCBIfam" id="TIGR01534">
    <property type="entry name" value="GAPDH-I"/>
    <property type="match status" value="1"/>
</dbReference>
<dbReference type="PIRSF" id="PIRSF000149">
    <property type="entry name" value="GAP_DH"/>
    <property type="match status" value="1"/>
</dbReference>
<dbReference type="InterPro" id="IPR036291">
    <property type="entry name" value="NAD(P)-bd_dom_sf"/>
</dbReference>
<dbReference type="PANTHER" id="PTHR43148">
    <property type="entry name" value="GLYCERALDEHYDE-3-PHOSPHATE DEHYDROGENASE 2"/>
    <property type="match status" value="1"/>
</dbReference>
<feature type="binding site" evidence="6">
    <location>
        <begin position="13"/>
        <end position="14"/>
    </location>
    <ligand>
        <name>NAD(+)</name>
        <dbReference type="ChEBI" id="CHEBI:57540"/>
    </ligand>
</feature>
<dbReference type="Gene3D" id="3.30.360.10">
    <property type="entry name" value="Dihydrodipicolinate Reductase, domain 2"/>
    <property type="match status" value="1"/>
</dbReference>
<dbReference type="Proteomes" id="UP000218767">
    <property type="component" value="Unassembled WGS sequence"/>
</dbReference>
<evidence type="ECO:0000256" key="7">
    <source>
        <dbReference type="PIRSR" id="PIRSR000149-4"/>
    </source>
</evidence>
<feature type="binding site" evidence="6">
    <location>
        <position position="317"/>
    </location>
    <ligand>
        <name>NAD(+)</name>
        <dbReference type="ChEBI" id="CHEBI:57540"/>
    </ligand>
</feature>
<dbReference type="Pfam" id="PF00044">
    <property type="entry name" value="Gp_dh_N"/>
    <property type="match status" value="1"/>
</dbReference>
<evidence type="ECO:0000256" key="5">
    <source>
        <dbReference type="PIRSR" id="PIRSR000149-2"/>
    </source>
</evidence>
<proteinExistence type="inferred from homology"/>
<dbReference type="GO" id="GO:0051287">
    <property type="term" value="F:NAD binding"/>
    <property type="evidence" value="ECO:0007669"/>
    <property type="project" value="InterPro"/>
</dbReference>
<feature type="binding site" evidence="6">
    <location>
        <position position="35"/>
    </location>
    <ligand>
        <name>NAD(+)</name>
        <dbReference type="ChEBI" id="CHEBI:57540"/>
    </ligand>
</feature>
<evidence type="ECO:0000256" key="3">
    <source>
        <dbReference type="ARBA" id="ARBA00023002"/>
    </source>
</evidence>
<keyword evidence="3" id="KW-0560">Oxidoreductase</keyword>
<evidence type="ECO:0000313" key="10">
    <source>
        <dbReference type="EMBL" id="PCI77159.1"/>
    </source>
</evidence>
<evidence type="ECO:0000256" key="1">
    <source>
        <dbReference type="ARBA" id="ARBA00007406"/>
    </source>
</evidence>
<organism evidence="10 11">
    <name type="scientific">SAR86 cluster bacterium</name>
    <dbReference type="NCBI Taxonomy" id="2030880"/>
    <lineage>
        <taxon>Bacteria</taxon>
        <taxon>Pseudomonadati</taxon>
        <taxon>Pseudomonadota</taxon>
        <taxon>Gammaproteobacteria</taxon>
        <taxon>SAR86 cluster</taxon>
    </lineage>
</organism>
<feature type="active site" description="Nucleophile" evidence="4">
    <location>
        <position position="153"/>
    </location>
</feature>
<dbReference type="EMBL" id="NVUL01000048">
    <property type="protein sequence ID" value="PCI77159.1"/>
    <property type="molecule type" value="Genomic_DNA"/>
</dbReference>
<evidence type="ECO:0000256" key="6">
    <source>
        <dbReference type="PIRSR" id="PIRSR000149-3"/>
    </source>
</evidence>
<dbReference type="InterPro" id="IPR020829">
    <property type="entry name" value="GlycerAld_3-P_DH_cat"/>
</dbReference>
<evidence type="ECO:0000256" key="8">
    <source>
        <dbReference type="RuleBase" id="RU000397"/>
    </source>
</evidence>
<evidence type="ECO:0000259" key="9">
    <source>
        <dbReference type="SMART" id="SM00846"/>
    </source>
</evidence>
<dbReference type="SUPFAM" id="SSF51735">
    <property type="entry name" value="NAD(P)-binding Rossmann-fold domains"/>
    <property type="match status" value="1"/>
</dbReference>
<dbReference type="Pfam" id="PF02800">
    <property type="entry name" value="Gp_dh_C"/>
    <property type="match status" value="1"/>
</dbReference>
<feature type="domain" description="Glyceraldehyde 3-phosphate dehydrogenase NAD(P) binding" evidence="9">
    <location>
        <begin position="4"/>
        <end position="153"/>
    </location>
</feature>
<gene>
    <name evidence="10" type="primary">gap</name>
    <name evidence="10" type="ORF">COB20_08850</name>
</gene>
<dbReference type="CDD" id="cd18126">
    <property type="entry name" value="GAPDH_I_C"/>
    <property type="match status" value="1"/>
</dbReference>
<evidence type="ECO:0000256" key="4">
    <source>
        <dbReference type="PIRSR" id="PIRSR000149-1"/>
    </source>
</evidence>
<dbReference type="InterPro" id="IPR006424">
    <property type="entry name" value="Glyceraldehyde-3-P_DH_1"/>
</dbReference>
<feature type="binding site" evidence="6">
    <location>
        <position position="121"/>
    </location>
    <ligand>
        <name>NAD(+)</name>
        <dbReference type="ChEBI" id="CHEBI:57540"/>
    </ligand>
</feature>
<feature type="binding site" evidence="5">
    <location>
        <position position="235"/>
    </location>
    <ligand>
        <name>D-glyceraldehyde 3-phosphate</name>
        <dbReference type="ChEBI" id="CHEBI:59776"/>
    </ligand>
</feature>
<keyword evidence="6" id="KW-0520">NAD</keyword>
<dbReference type="CDD" id="cd05214">
    <property type="entry name" value="GAPDH_I_N"/>
    <property type="match status" value="1"/>
</dbReference>
<evidence type="ECO:0000256" key="2">
    <source>
        <dbReference type="ARBA" id="ARBA00011881"/>
    </source>
</evidence>
<feature type="binding site" evidence="5">
    <location>
        <begin position="152"/>
        <end position="154"/>
    </location>
    <ligand>
        <name>D-glyceraldehyde 3-phosphate</name>
        <dbReference type="ChEBI" id="CHEBI:59776"/>
    </ligand>
</feature>
<feature type="binding site" evidence="5">
    <location>
        <begin position="212"/>
        <end position="213"/>
    </location>
    <ligand>
        <name>D-glyceraldehyde 3-phosphate</name>
        <dbReference type="ChEBI" id="CHEBI:59776"/>
    </ligand>
</feature>
<accession>A0A2A4X4V4</accession>
<sequence length="339" mass="36552">MSLPKIAINGFGRIGRTIMRIAKLRKHYDVVAVNDLASPDQLSYAFKYDSTHGVFPGEVSFDGDDMEIDGDKFKVLSERDPAKLPWKELGVDYVIESSGAFRHLADLQKHIDGGAKRVVLTVPCKDPLDATLVSGVNDHVITPSSTIISNASCTTNCAAPLAKVLHDTFGIRRGLLTTVHAYTSGQRLIDSPHGSDKRRSRNAATNIVPTSTGAAKAIGLVMPELAGKLDGLAMRVPIPDGSIVDLVLELDADATVESINAAMRTAALGPMQGILQYSTAEIVSSDIIGNSHSSIFDSLLTQVMQDRMVKVVSWYDNECGYSTRVEELVQRLAQMDGIA</sequence>
<keyword evidence="6" id="KW-0547">Nucleotide-binding</keyword>
<protein>
    <submittedName>
        <fullName evidence="10">Type I glyceraldehyde-3-phosphate dehydrogenase</fullName>
    </submittedName>
</protein>
<dbReference type="GO" id="GO:0016620">
    <property type="term" value="F:oxidoreductase activity, acting on the aldehyde or oxo group of donors, NAD or NADP as acceptor"/>
    <property type="evidence" value="ECO:0007669"/>
    <property type="project" value="InterPro"/>
</dbReference>
<dbReference type="PRINTS" id="PR00078">
    <property type="entry name" value="G3PDHDRGNASE"/>
</dbReference>
<comment type="similarity">
    <text evidence="1 8">Belongs to the glyceraldehyde-3-phosphate dehydrogenase family.</text>
</comment>
<dbReference type="SUPFAM" id="SSF55347">
    <property type="entry name" value="Glyceraldehyde-3-phosphate dehydrogenase-like, C-terminal domain"/>
    <property type="match status" value="1"/>
</dbReference>
<dbReference type="AlphaFoldDB" id="A0A2A4X4V4"/>
<feature type="binding site" evidence="5">
    <location>
        <position position="183"/>
    </location>
    <ligand>
        <name>D-glyceraldehyde 3-phosphate</name>
        <dbReference type="ChEBI" id="CHEBI:59776"/>
    </ligand>
</feature>
<evidence type="ECO:0000313" key="11">
    <source>
        <dbReference type="Proteomes" id="UP000218767"/>
    </source>
</evidence>
<comment type="caution">
    <text evidence="10">The sequence shown here is derived from an EMBL/GenBank/DDBJ whole genome shotgun (WGS) entry which is preliminary data.</text>
</comment>
<dbReference type="InterPro" id="IPR020828">
    <property type="entry name" value="GlycerAld_3-P_DH_NAD(P)-bd"/>
</dbReference>
<dbReference type="SMART" id="SM00846">
    <property type="entry name" value="Gp_dh_N"/>
    <property type="match status" value="1"/>
</dbReference>
<feature type="site" description="Activates thiol group during catalysis" evidence="7">
    <location>
        <position position="180"/>
    </location>
</feature>
<dbReference type="GO" id="GO:0050661">
    <property type="term" value="F:NADP binding"/>
    <property type="evidence" value="ECO:0007669"/>
    <property type="project" value="InterPro"/>
</dbReference>
<dbReference type="FunFam" id="3.30.360.10:FF:000002">
    <property type="entry name" value="Glyceraldehyde-3-phosphate dehydrogenase"/>
    <property type="match status" value="1"/>
</dbReference>
<name>A0A2A4X4V4_9GAMM</name>